<dbReference type="AlphaFoldDB" id="A0A6J0BNP8"/>
<dbReference type="RefSeq" id="XP_015515883.1">
    <property type="nucleotide sequence ID" value="XM_015660397.1"/>
</dbReference>
<gene>
    <name evidence="3 4" type="primary">LOC107221413</name>
</gene>
<organism evidence="2 3">
    <name type="scientific">Neodiprion lecontei</name>
    <name type="common">Redheaded pine sawfly</name>
    <dbReference type="NCBI Taxonomy" id="441921"/>
    <lineage>
        <taxon>Eukaryota</taxon>
        <taxon>Metazoa</taxon>
        <taxon>Ecdysozoa</taxon>
        <taxon>Arthropoda</taxon>
        <taxon>Hexapoda</taxon>
        <taxon>Insecta</taxon>
        <taxon>Pterygota</taxon>
        <taxon>Neoptera</taxon>
        <taxon>Endopterygota</taxon>
        <taxon>Hymenoptera</taxon>
        <taxon>Tenthredinoidea</taxon>
        <taxon>Diprionidae</taxon>
        <taxon>Diprioninae</taxon>
        <taxon>Neodiprion</taxon>
    </lineage>
</organism>
<dbReference type="GeneID" id="107221413"/>
<protein>
    <submittedName>
        <fullName evidence="3 4">SIFamide-related peptide</fullName>
    </submittedName>
</protein>
<name>A0A6J0BNP8_NEOLC</name>
<evidence type="ECO:0000313" key="2">
    <source>
        <dbReference type="Proteomes" id="UP000829291"/>
    </source>
</evidence>
<accession>A0A6J0BNP8</accession>
<evidence type="ECO:0000313" key="4">
    <source>
        <dbReference type="RefSeq" id="XP_015515883.1"/>
    </source>
</evidence>
<dbReference type="CTD" id="3346202"/>
<sequence>MVSVRALVVLLIAAVIFSVDAYRKPPFNGSIFGKRSGTAIDYENTGRALNAMCEIASEACGSWFPQQESN</sequence>
<reference evidence="3 4" key="1">
    <citation type="submission" date="2025-04" db="UniProtKB">
        <authorList>
            <consortium name="RefSeq"/>
        </authorList>
    </citation>
    <scope>IDENTIFICATION</scope>
    <source>
        <tissue evidence="3 4">Whole body</tissue>
    </source>
</reference>
<evidence type="ECO:0000256" key="1">
    <source>
        <dbReference type="SAM" id="SignalP"/>
    </source>
</evidence>
<evidence type="ECO:0000313" key="3">
    <source>
        <dbReference type="RefSeq" id="XP_015515882.1"/>
    </source>
</evidence>
<dbReference type="OrthoDB" id="8190180at2759"/>
<dbReference type="Proteomes" id="UP000829291">
    <property type="component" value="Chromosome 4"/>
</dbReference>
<proteinExistence type="predicted"/>
<keyword evidence="1" id="KW-0732">Signal</keyword>
<dbReference type="KEGG" id="nlo:107221413"/>
<feature type="chain" id="PRO_5044636890" evidence="1">
    <location>
        <begin position="22"/>
        <end position="70"/>
    </location>
</feature>
<keyword evidence="2" id="KW-1185">Reference proteome</keyword>
<feature type="signal peptide" evidence="1">
    <location>
        <begin position="1"/>
        <end position="21"/>
    </location>
</feature>
<dbReference type="RefSeq" id="XP_015515882.1">
    <property type="nucleotide sequence ID" value="XM_015660396.1"/>
</dbReference>